<reference evidence="1 2" key="1">
    <citation type="journal article" date="2017" name="Nat. Commun.">
        <title>In situ click chemistry generation of cyclooxygenase-2 inhibitors.</title>
        <authorList>
            <person name="Bhardwaj A."/>
            <person name="Kaur J."/>
            <person name="Wuest M."/>
            <person name="Wuest F."/>
        </authorList>
    </citation>
    <scope>NUCLEOTIDE SEQUENCE [LARGE SCALE GENOMIC DNA]</scope>
    <source>
        <strain evidence="1">S2_018_000_R2_106</strain>
    </source>
</reference>
<dbReference type="AlphaFoldDB" id="A0A6N4R604"/>
<evidence type="ECO:0000313" key="1">
    <source>
        <dbReference type="EMBL" id="TKW61810.1"/>
    </source>
</evidence>
<name>A0A6N4R604_BLAVI</name>
<comment type="caution">
    <text evidence="1">The sequence shown here is derived from an EMBL/GenBank/DDBJ whole genome shotgun (WGS) entry which is preliminary data.</text>
</comment>
<protein>
    <submittedName>
        <fullName evidence="1">Uncharacterized protein</fullName>
    </submittedName>
</protein>
<evidence type="ECO:0000313" key="2">
    <source>
        <dbReference type="Proteomes" id="UP000320948"/>
    </source>
</evidence>
<dbReference type="Proteomes" id="UP000320948">
    <property type="component" value="Unassembled WGS sequence"/>
</dbReference>
<proteinExistence type="predicted"/>
<dbReference type="EMBL" id="VAFM01000001">
    <property type="protein sequence ID" value="TKW61810.1"/>
    <property type="molecule type" value="Genomic_DNA"/>
</dbReference>
<accession>A0A6N4R604</accession>
<sequence length="160" mass="17922">MRILIVFPNKPGDHRTALNPDQNRRLNYLHHLGLDTQVRRHGEAGWKRAEDMIGSLRPTAAQRVEYDFAHAIDEEARRCGADVLMFDTTACAMAMSQQAVYCPTELISISEKVKTAASVMIRSDAGNRAEYWIASPVARILLESTGLRDVLTEPHYAKTA</sequence>
<gene>
    <name evidence="1" type="ORF">DI628_04110</name>
</gene>
<organism evidence="1 2">
    <name type="scientific">Blastochloris viridis</name>
    <name type="common">Rhodopseudomonas viridis</name>
    <dbReference type="NCBI Taxonomy" id="1079"/>
    <lineage>
        <taxon>Bacteria</taxon>
        <taxon>Pseudomonadati</taxon>
        <taxon>Pseudomonadota</taxon>
        <taxon>Alphaproteobacteria</taxon>
        <taxon>Hyphomicrobiales</taxon>
        <taxon>Blastochloridaceae</taxon>
        <taxon>Blastochloris</taxon>
    </lineage>
</organism>